<reference evidence="2 3" key="1">
    <citation type="journal article" date="2015" name="Proc. Natl. Acad. Sci. U.S.A.">
        <title>The resurrection genome of Boea hygrometrica: A blueprint for survival of dehydration.</title>
        <authorList>
            <person name="Xiao L."/>
            <person name="Yang G."/>
            <person name="Zhang L."/>
            <person name="Yang X."/>
            <person name="Zhao S."/>
            <person name="Ji Z."/>
            <person name="Zhou Q."/>
            <person name="Hu M."/>
            <person name="Wang Y."/>
            <person name="Chen M."/>
            <person name="Xu Y."/>
            <person name="Jin H."/>
            <person name="Xiao X."/>
            <person name="Hu G."/>
            <person name="Bao F."/>
            <person name="Hu Y."/>
            <person name="Wan P."/>
            <person name="Li L."/>
            <person name="Deng X."/>
            <person name="Kuang T."/>
            <person name="Xiang C."/>
            <person name="Zhu J.K."/>
            <person name="Oliver M.J."/>
            <person name="He Y."/>
        </authorList>
    </citation>
    <scope>NUCLEOTIDE SEQUENCE [LARGE SCALE GENOMIC DNA]</scope>
    <source>
        <strain evidence="3">cv. XS01</strain>
    </source>
</reference>
<feature type="compositionally biased region" description="Low complexity" evidence="1">
    <location>
        <begin position="1"/>
        <end position="12"/>
    </location>
</feature>
<dbReference type="EMBL" id="KV006940">
    <property type="protein sequence ID" value="KZV32091.1"/>
    <property type="molecule type" value="Genomic_DNA"/>
</dbReference>
<evidence type="ECO:0000313" key="3">
    <source>
        <dbReference type="Proteomes" id="UP000250235"/>
    </source>
</evidence>
<keyword evidence="3" id="KW-1185">Reference proteome</keyword>
<dbReference type="AlphaFoldDB" id="A0A2Z7BJC2"/>
<feature type="region of interest" description="Disordered" evidence="1">
    <location>
        <begin position="1"/>
        <end position="127"/>
    </location>
</feature>
<organism evidence="2 3">
    <name type="scientific">Dorcoceras hygrometricum</name>
    <dbReference type="NCBI Taxonomy" id="472368"/>
    <lineage>
        <taxon>Eukaryota</taxon>
        <taxon>Viridiplantae</taxon>
        <taxon>Streptophyta</taxon>
        <taxon>Embryophyta</taxon>
        <taxon>Tracheophyta</taxon>
        <taxon>Spermatophyta</taxon>
        <taxon>Magnoliopsida</taxon>
        <taxon>eudicotyledons</taxon>
        <taxon>Gunneridae</taxon>
        <taxon>Pentapetalae</taxon>
        <taxon>asterids</taxon>
        <taxon>lamiids</taxon>
        <taxon>Lamiales</taxon>
        <taxon>Gesneriaceae</taxon>
        <taxon>Didymocarpoideae</taxon>
        <taxon>Trichosporeae</taxon>
        <taxon>Loxocarpinae</taxon>
        <taxon>Dorcoceras</taxon>
    </lineage>
</organism>
<protein>
    <submittedName>
        <fullName evidence="2">Ankyrin repeat-containing protein-like</fullName>
    </submittedName>
</protein>
<sequence length="197" mass="22069">MQQQRAMVVQQRRTMETRVAPLAHDERSNAARPTHGQRATSRPSSRKGAAQNQRTIGQPPPRNISPKQQPRPHIARGHRATIAPARALMRFRERRRRARSENHGSDTTVGDPDHAPRRGSGRTKIHVSGDDQYDEQFKIYDINRVFKVTTLLALVPGSNRNYKNAGSSRDTASREPTTIVAPGSQFRTCPTDHGKSV</sequence>
<name>A0A2Z7BJC2_9LAMI</name>
<accession>A0A2Z7BJC2</accession>
<dbReference type="Proteomes" id="UP000250235">
    <property type="component" value="Unassembled WGS sequence"/>
</dbReference>
<evidence type="ECO:0000256" key="1">
    <source>
        <dbReference type="SAM" id="MobiDB-lite"/>
    </source>
</evidence>
<evidence type="ECO:0000313" key="2">
    <source>
        <dbReference type="EMBL" id="KZV32091.1"/>
    </source>
</evidence>
<proteinExistence type="predicted"/>
<gene>
    <name evidence="2" type="ORF">F511_25215</name>
</gene>